<dbReference type="OrthoDB" id="3524725at2759"/>
<dbReference type="EMBL" id="FJUX01000035">
    <property type="protein sequence ID" value="CZS98263.1"/>
    <property type="molecule type" value="Genomic_DNA"/>
</dbReference>
<evidence type="ECO:0008006" key="4">
    <source>
        <dbReference type="Google" id="ProtNLM"/>
    </source>
</evidence>
<name>A0A1E1KJQ7_9HELO</name>
<keyword evidence="3" id="KW-1185">Reference proteome</keyword>
<proteinExistence type="predicted"/>
<accession>A0A1E1KJQ7</accession>
<dbReference type="AlphaFoldDB" id="A0A1E1KJQ7"/>
<evidence type="ECO:0000256" key="1">
    <source>
        <dbReference type="SAM" id="SignalP"/>
    </source>
</evidence>
<reference evidence="3" key="1">
    <citation type="submission" date="2016-03" db="EMBL/GenBank/DDBJ databases">
        <authorList>
            <person name="Guldener U."/>
        </authorList>
    </citation>
    <scope>NUCLEOTIDE SEQUENCE [LARGE SCALE GENOMIC DNA]</scope>
    <source>
        <strain evidence="3">04CH-RAC-A.6.1</strain>
    </source>
</reference>
<evidence type="ECO:0000313" key="2">
    <source>
        <dbReference type="EMBL" id="CZS98263.1"/>
    </source>
</evidence>
<sequence length="48" mass="5419">MRASISFLVTLLFASNPTTNVGTRDIEVLAPRHSPETSFEERLDDRVE</sequence>
<feature type="chain" id="PRO_5009446045" description="RxLR effector protein" evidence="1">
    <location>
        <begin position="24"/>
        <end position="48"/>
    </location>
</feature>
<keyword evidence="1" id="KW-0732">Signal</keyword>
<dbReference type="Proteomes" id="UP000178912">
    <property type="component" value="Unassembled WGS sequence"/>
</dbReference>
<gene>
    <name evidence="2" type="ORF">RAG0_07053</name>
</gene>
<organism evidence="2 3">
    <name type="scientific">Rhynchosporium agropyri</name>
    <dbReference type="NCBI Taxonomy" id="914238"/>
    <lineage>
        <taxon>Eukaryota</taxon>
        <taxon>Fungi</taxon>
        <taxon>Dikarya</taxon>
        <taxon>Ascomycota</taxon>
        <taxon>Pezizomycotina</taxon>
        <taxon>Leotiomycetes</taxon>
        <taxon>Helotiales</taxon>
        <taxon>Ploettnerulaceae</taxon>
        <taxon>Rhynchosporium</taxon>
    </lineage>
</organism>
<feature type="signal peptide" evidence="1">
    <location>
        <begin position="1"/>
        <end position="23"/>
    </location>
</feature>
<protein>
    <recommendedName>
        <fullName evidence="4">RxLR effector protein</fullName>
    </recommendedName>
</protein>
<evidence type="ECO:0000313" key="3">
    <source>
        <dbReference type="Proteomes" id="UP000178912"/>
    </source>
</evidence>